<reference evidence="4" key="1">
    <citation type="submission" date="2017-09" db="EMBL/GenBank/DDBJ databases">
        <authorList>
            <person name="Varghese N."/>
            <person name="Submissions S."/>
        </authorList>
    </citation>
    <scope>NUCLEOTIDE SEQUENCE [LARGE SCALE GENOMIC DNA]</scope>
    <source>
        <strain evidence="4">CGMCC 1.12461</strain>
    </source>
</reference>
<evidence type="ECO:0000313" key="4">
    <source>
        <dbReference type="Proteomes" id="UP000219353"/>
    </source>
</evidence>
<accession>A0A285ILY0</accession>
<protein>
    <submittedName>
        <fullName evidence="3">Bacteriophage N adsorption protein A C-term</fullName>
    </submittedName>
</protein>
<proteinExistence type="predicted"/>
<dbReference type="Proteomes" id="UP000219353">
    <property type="component" value="Unassembled WGS sequence"/>
</dbReference>
<sequence>MSRFFCCLIMLCSVTLHAQEWRDGLSELQQSRAYPYVEKSFALKRQRHFAAAAVELEKALQVLPAHAPLLDMLFDAQLAVPDPASALVTYQRLPESLREDKLLRIAQTQLDIQQPLALAEYSGLLATLSVAEQHQLLGLITQHLIANQRMQQAFNWLQDKTELPDSLLLQRAELADQLSLPQQVIADTESVSELQLTGRDWLRYSLALLQQGKQGQAIQLAKQRSTEEWASSFFRQLLQSQLSANDWAGAEQTFKWLVQHTSLTPAEHLQRYQSALNNKNTALAKRLIVDLQLNCLDKVAMYLQAEAGDEARAQFETCPVQQRAEWLTYADRWLSADALEAITIHDATLAKRQAEMVLQKRIAANDYQTLLKRKFSQPLRQQDYNLLITSINALTDTTTQRMYLEALYQVMPDDYLLDQLSFLYIETQQSLQALKLLEDALPFSTEAMARGVLPERLLNLLQQQNIEQIATVLQKLEGWSILTAERAELWRIAGRCKQAEQLLTPAPQDASGWKTLALCANNQQPAAAIQFWQQAYQLQPDPTYLQQIAYQYQSMKQPAQALEYLQQLPAKLLLPADWLSMAELALQIGDSVTAADYLQQVQTQLPVERARQHAIQAALFQQLNQPSQAFQNWQDAATLQPQNAEYQLAYAYVLAENEPEKALEVMTSIQKAGHKFDATGSAQLAYLNKRLGNSDATQYWTGSALLQYQQQDFVSNSELNNQFSLLRLQQQLQSSWRFSSSVNLTSGAITGERLVASNAELARNGMALKAEYFLDPLQQDLSLYAIVASNGNDSPWQNLGQQYGVSYKPVSNLNLWLSAGIEQYPLAEGDWHSLLRINADLLNTTPWQAEWRPSQQRWWERKLYIDTVWWPDSGSRLAQLRYDQGRVWKLNTLTAQAIKWYGLAQFDYRRQALETGRPVSGNQLSTGMGLQWRFWPGQLPVLLEKQRFEVNAEWQYQLAGDLNQRQHALLLQFYLAW</sequence>
<keyword evidence="1" id="KW-0732">Signal</keyword>
<dbReference type="AlphaFoldDB" id="A0A285ILY0"/>
<dbReference type="Pfam" id="PF13283">
    <property type="entry name" value="NfrA_C"/>
    <property type="match status" value="1"/>
</dbReference>
<dbReference type="OrthoDB" id="7312176at2"/>
<dbReference type="SMART" id="SM00028">
    <property type="entry name" value="TPR"/>
    <property type="match status" value="4"/>
</dbReference>
<evidence type="ECO:0000313" key="3">
    <source>
        <dbReference type="EMBL" id="SNY49020.1"/>
    </source>
</evidence>
<dbReference type="SUPFAM" id="SSF48452">
    <property type="entry name" value="TPR-like"/>
    <property type="match status" value="2"/>
</dbReference>
<gene>
    <name evidence="3" type="ORF">SAMN06297280_1225</name>
</gene>
<dbReference type="EMBL" id="OBEB01000002">
    <property type="protein sequence ID" value="SNY49020.1"/>
    <property type="molecule type" value="Genomic_DNA"/>
</dbReference>
<name>A0A285ILY0_9GAMM</name>
<evidence type="ECO:0000256" key="1">
    <source>
        <dbReference type="SAM" id="SignalP"/>
    </source>
</evidence>
<feature type="domain" description="Bacteriophage N4 adsorption protein A C-terminal" evidence="2">
    <location>
        <begin position="791"/>
        <end position="965"/>
    </location>
</feature>
<organism evidence="3 4">
    <name type="scientific">Arsukibacterium tuosuense</name>
    <dbReference type="NCBI Taxonomy" id="1323745"/>
    <lineage>
        <taxon>Bacteria</taxon>
        <taxon>Pseudomonadati</taxon>
        <taxon>Pseudomonadota</taxon>
        <taxon>Gammaproteobacteria</taxon>
        <taxon>Chromatiales</taxon>
        <taxon>Chromatiaceae</taxon>
        <taxon>Arsukibacterium</taxon>
    </lineage>
</organism>
<dbReference type="InterPro" id="IPR025137">
    <property type="entry name" value="NfrA_C"/>
</dbReference>
<dbReference type="Gene3D" id="1.25.40.10">
    <property type="entry name" value="Tetratricopeptide repeat domain"/>
    <property type="match status" value="1"/>
</dbReference>
<evidence type="ECO:0000259" key="2">
    <source>
        <dbReference type="Pfam" id="PF13283"/>
    </source>
</evidence>
<keyword evidence="4" id="KW-1185">Reference proteome</keyword>
<feature type="chain" id="PRO_5012786625" evidence="1">
    <location>
        <begin position="19"/>
        <end position="977"/>
    </location>
</feature>
<feature type="signal peptide" evidence="1">
    <location>
        <begin position="1"/>
        <end position="18"/>
    </location>
</feature>
<dbReference type="InterPro" id="IPR019734">
    <property type="entry name" value="TPR_rpt"/>
</dbReference>
<dbReference type="InterPro" id="IPR011990">
    <property type="entry name" value="TPR-like_helical_dom_sf"/>
</dbReference>